<evidence type="ECO:0000256" key="4">
    <source>
        <dbReference type="ARBA" id="ARBA00022605"/>
    </source>
</evidence>
<organism evidence="8">
    <name type="scientific">hydrothermal vent metagenome</name>
    <dbReference type="NCBI Taxonomy" id="652676"/>
    <lineage>
        <taxon>unclassified sequences</taxon>
        <taxon>metagenomes</taxon>
        <taxon>ecological metagenomes</taxon>
    </lineage>
</organism>
<dbReference type="Gene3D" id="3.30.470.10">
    <property type="match status" value="1"/>
</dbReference>
<keyword evidence="5 8" id="KW-0808">Transferase</keyword>
<keyword evidence="7" id="KW-0100">Branched-chain amino acid biosynthesis</keyword>
<dbReference type="GO" id="GO:0004084">
    <property type="term" value="F:branched-chain-amino-acid transaminase activity"/>
    <property type="evidence" value="ECO:0007669"/>
    <property type="project" value="UniProtKB-EC"/>
</dbReference>
<proteinExistence type="inferred from homology"/>
<dbReference type="InterPro" id="IPR043131">
    <property type="entry name" value="BCAT-like_N"/>
</dbReference>
<comment type="similarity">
    <text evidence="2">Belongs to the class-IV pyridoxal-phosphate-dependent aminotransferase family.</text>
</comment>
<evidence type="ECO:0000256" key="1">
    <source>
        <dbReference type="ARBA" id="ARBA00001933"/>
    </source>
</evidence>
<protein>
    <submittedName>
        <fullName evidence="8">Branched-chain amino acid aminotransferase</fullName>
        <ecNumber evidence="8">2.6.1.42</ecNumber>
    </submittedName>
</protein>
<dbReference type="InterPro" id="IPR036038">
    <property type="entry name" value="Aminotransferase-like"/>
</dbReference>
<evidence type="ECO:0000256" key="7">
    <source>
        <dbReference type="ARBA" id="ARBA00023304"/>
    </source>
</evidence>
<dbReference type="PANTHER" id="PTHR11825">
    <property type="entry name" value="SUBGROUP IIII AMINOTRANSFERASE"/>
    <property type="match status" value="1"/>
</dbReference>
<evidence type="ECO:0000256" key="2">
    <source>
        <dbReference type="ARBA" id="ARBA00009320"/>
    </source>
</evidence>
<dbReference type="InterPro" id="IPR033939">
    <property type="entry name" value="BCAT_family"/>
</dbReference>
<dbReference type="PIRSF" id="PIRSF006468">
    <property type="entry name" value="BCAT1"/>
    <property type="match status" value="1"/>
</dbReference>
<sequence length="358" mass="39686">MEIEVTTLGESSLKTPPTDDFGFGDKFANRMFSQKYSPDAGWHDVKIGPFENFSLSPATTVFHYAQEIFEGTKAYRRADGNINLFRPWENMKRFNYSARRMSMAQVDEEDHLAAIIKLVELEHEWVPSIEGSSLYIRPTMIGTDAALGVHASSSYLHYVIVGPVGAYFKEGFNPVPVYISDTYRRAVRGGVGDAKTGGNYAASLYVGEQAKKKGYSQVLWLDAIEGRYVEEVGAMNICFVYEGKKIVTPPLTGSILDGITRKSIITLGRDLGFEVEEASVDVHEMLADVESGKITEVFGCGTAAVIAPVGKFGFQEKEYIINDYKPGPVAEQLYDELTGIQYGRIPDRFGWTLTIAVN</sequence>
<reference evidence="8" key="1">
    <citation type="submission" date="2018-06" db="EMBL/GenBank/DDBJ databases">
        <authorList>
            <person name="Zhirakovskaya E."/>
        </authorList>
    </citation>
    <scope>NUCLEOTIDE SEQUENCE</scope>
</reference>
<evidence type="ECO:0000256" key="5">
    <source>
        <dbReference type="ARBA" id="ARBA00022679"/>
    </source>
</evidence>
<dbReference type="GO" id="GO:0008652">
    <property type="term" value="P:amino acid biosynthetic process"/>
    <property type="evidence" value="ECO:0007669"/>
    <property type="project" value="UniProtKB-KW"/>
</dbReference>
<evidence type="ECO:0000256" key="6">
    <source>
        <dbReference type="ARBA" id="ARBA00022898"/>
    </source>
</evidence>
<dbReference type="NCBIfam" id="TIGR01123">
    <property type="entry name" value="ilvE_II"/>
    <property type="match status" value="1"/>
</dbReference>
<dbReference type="EMBL" id="UOEU01000454">
    <property type="protein sequence ID" value="VAW33483.1"/>
    <property type="molecule type" value="Genomic_DNA"/>
</dbReference>
<comment type="cofactor">
    <cofactor evidence="1">
        <name>pyridoxal 5'-phosphate</name>
        <dbReference type="ChEBI" id="CHEBI:597326"/>
    </cofactor>
</comment>
<dbReference type="InterPro" id="IPR005786">
    <property type="entry name" value="B_amino_transII"/>
</dbReference>
<dbReference type="NCBIfam" id="NF009897">
    <property type="entry name" value="PRK13357.1"/>
    <property type="match status" value="1"/>
</dbReference>
<dbReference type="InterPro" id="IPR043132">
    <property type="entry name" value="BCAT-like_C"/>
</dbReference>
<dbReference type="Pfam" id="PF01063">
    <property type="entry name" value="Aminotran_4"/>
    <property type="match status" value="1"/>
</dbReference>
<dbReference type="AlphaFoldDB" id="A0A3B0UZA9"/>
<keyword evidence="3 8" id="KW-0032">Aminotransferase</keyword>
<keyword evidence="4" id="KW-0028">Amino-acid biosynthesis</keyword>
<evidence type="ECO:0000313" key="8">
    <source>
        <dbReference type="EMBL" id="VAW33483.1"/>
    </source>
</evidence>
<name>A0A3B0UZA9_9ZZZZ</name>
<keyword evidence="6" id="KW-0663">Pyridoxal phosphate</keyword>
<evidence type="ECO:0000256" key="3">
    <source>
        <dbReference type="ARBA" id="ARBA00022576"/>
    </source>
</evidence>
<dbReference type="GO" id="GO:0009082">
    <property type="term" value="P:branched-chain amino acid biosynthetic process"/>
    <property type="evidence" value="ECO:0007669"/>
    <property type="project" value="UniProtKB-KW"/>
</dbReference>
<dbReference type="PANTHER" id="PTHR11825:SF44">
    <property type="entry name" value="BRANCHED-CHAIN-AMINO-ACID AMINOTRANSFERASE"/>
    <property type="match status" value="1"/>
</dbReference>
<dbReference type="InterPro" id="IPR001544">
    <property type="entry name" value="Aminotrans_IV"/>
</dbReference>
<gene>
    <name evidence="8" type="ORF">MNBD_CHLOROFLEXI01-1849</name>
</gene>
<dbReference type="SUPFAM" id="SSF56752">
    <property type="entry name" value="D-aminoacid aminotransferase-like PLP-dependent enzymes"/>
    <property type="match status" value="1"/>
</dbReference>
<dbReference type="EC" id="2.6.1.42" evidence="8"/>
<accession>A0A3B0UZA9</accession>
<dbReference type="CDD" id="cd01557">
    <property type="entry name" value="BCAT_beta_family"/>
    <property type="match status" value="1"/>
</dbReference>
<dbReference type="Gene3D" id="3.20.10.10">
    <property type="entry name" value="D-amino Acid Aminotransferase, subunit A, domain 2"/>
    <property type="match status" value="1"/>
</dbReference>